<feature type="transmembrane region" description="Helical" evidence="1">
    <location>
        <begin position="165"/>
        <end position="184"/>
    </location>
</feature>
<gene>
    <name evidence="2" type="ORF">MEDL_34168</name>
</gene>
<evidence type="ECO:0000256" key="1">
    <source>
        <dbReference type="SAM" id="Phobius"/>
    </source>
</evidence>
<keyword evidence="1" id="KW-0472">Membrane</keyword>
<evidence type="ECO:0000313" key="3">
    <source>
        <dbReference type="Proteomes" id="UP000683360"/>
    </source>
</evidence>
<proteinExistence type="predicted"/>
<sequence length="193" mass="21743">MFNSNETNLSSSDNHTNLTTFENTRKVETLNITLTNDTEFHAQAKVWQPYEFISLILATCSISVCVLVIILAFKKNEKTFFKWKRANRFVVMTSTCDILFYGVQLIYNINVSVSGSVPSPAICSMYAVFLLEFAYAQGILGGIAAKTACYYILKQKELDLGKYEWKMFSYMFVFPAIVLVTASLNGGMDHNGL</sequence>
<name>A0A8S3SK90_MYTED</name>
<dbReference type="OrthoDB" id="6115658at2759"/>
<keyword evidence="1" id="KW-1133">Transmembrane helix</keyword>
<organism evidence="2 3">
    <name type="scientific">Mytilus edulis</name>
    <name type="common">Blue mussel</name>
    <dbReference type="NCBI Taxonomy" id="6550"/>
    <lineage>
        <taxon>Eukaryota</taxon>
        <taxon>Metazoa</taxon>
        <taxon>Spiralia</taxon>
        <taxon>Lophotrochozoa</taxon>
        <taxon>Mollusca</taxon>
        <taxon>Bivalvia</taxon>
        <taxon>Autobranchia</taxon>
        <taxon>Pteriomorphia</taxon>
        <taxon>Mytilida</taxon>
        <taxon>Mytiloidea</taxon>
        <taxon>Mytilidae</taxon>
        <taxon>Mytilinae</taxon>
        <taxon>Mytilus</taxon>
    </lineage>
</organism>
<keyword evidence="1" id="KW-0812">Transmembrane</keyword>
<dbReference type="Proteomes" id="UP000683360">
    <property type="component" value="Unassembled WGS sequence"/>
</dbReference>
<keyword evidence="3" id="KW-1185">Reference proteome</keyword>
<dbReference type="AlphaFoldDB" id="A0A8S3SK90"/>
<protein>
    <submittedName>
        <fullName evidence="2">Uncharacterized protein</fullName>
    </submittedName>
</protein>
<reference evidence="2" key="1">
    <citation type="submission" date="2021-03" db="EMBL/GenBank/DDBJ databases">
        <authorList>
            <person name="Bekaert M."/>
        </authorList>
    </citation>
    <scope>NUCLEOTIDE SEQUENCE</scope>
</reference>
<dbReference type="EMBL" id="CAJPWZ010001668">
    <property type="protein sequence ID" value="CAG2220706.1"/>
    <property type="molecule type" value="Genomic_DNA"/>
</dbReference>
<evidence type="ECO:0000313" key="2">
    <source>
        <dbReference type="EMBL" id="CAG2220706.1"/>
    </source>
</evidence>
<comment type="caution">
    <text evidence="2">The sequence shown here is derived from an EMBL/GenBank/DDBJ whole genome shotgun (WGS) entry which is preliminary data.</text>
</comment>
<feature type="transmembrane region" description="Helical" evidence="1">
    <location>
        <begin position="85"/>
        <end position="107"/>
    </location>
</feature>
<accession>A0A8S3SK90</accession>
<feature type="transmembrane region" description="Helical" evidence="1">
    <location>
        <begin position="52"/>
        <end position="73"/>
    </location>
</feature>
<feature type="transmembrane region" description="Helical" evidence="1">
    <location>
        <begin position="127"/>
        <end position="153"/>
    </location>
</feature>